<dbReference type="EMBL" id="JACXVP010000002">
    <property type="protein sequence ID" value="KAG5620026.1"/>
    <property type="molecule type" value="Genomic_DNA"/>
</dbReference>
<feature type="non-terminal residue" evidence="1">
    <location>
        <position position="1"/>
    </location>
</feature>
<evidence type="ECO:0000313" key="1">
    <source>
        <dbReference type="EMBL" id="KAG5620026.1"/>
    </source>
</evidence>
<sequence length="158" mass="18475">EEIFVERTDEDQWTYDVVNIEGLNLKIPSDIQADVCDASDDELMSFQGDSDNDNSKKKINARRDLEDPKFEFTLNMIFSSSKEFKWTVEVRAVMKKRTSSLRKIKIGRWTLHDQNNSHDHSCGKQREDRTIVSKILAKKYADEFKINPSWGVKEFEAH</sequence>
<feature type="non-terminal residue" evidence="1">
    <location>
        <position position="158"/>
    </location>
</feature>
<gene>
    <name evidence="1" type="ORF">H5410_005244</name>
</gene>
<keyword evidence="2" id="KW-1185">Reference proteome</keyword>
<dbReference type="OrthoDB" id="10449234at2759"/>
<name>A0A9J6A6N8_SOLCO</name>
<evidence type="ECO:0000313" key="2">
    <source>
        <dbReference type="Proteomes" id="UP000824120"/>
    </source>
</evidence>
<dbReference type="Proteomes" id="UP000824120">
    <property type="component" value="Chromosome 2"/>
</dbReference>
<reference evidence="1 2" key="1">
    <citation type="submission" date="2020-09" db="EMBL/GenBank/DDBJ databases">
        <title>De no assembly of potato wild relative species, Solanum commersonii.</title>
        <authorList>
            <person name="Cho K."/>
        </authorList>
    </citation>
    <scope>NUCLEOTIDE SEQUENCE [LARGE SCALE GENOMIC DNA]</scope>
    <source>
        <strain evidence="1">LZ3.2</strain>
        <tissue evidence="1">Leaf</tissue>
    </source>
</reference>
<proteinExistence type="predicted"/>
<protein>
    <submittedName>
        <fullName evidence="1">Uncharacterized protein</fullName>
    </submittedName>
</protein>
<accession>A0A9J6A6N8</accession>
<dbReference type="AlphaFoldDB" id="A0A9J6A6N8"/>
<comment type="caution">
    <text evidence="1">The sequence shown here is derived from an EMBL/GenBank/DDBJ whole genome shotgun (WGS) entry which is preliminary data.</text>
</comment>
<organism evidence="1 2">
    <name type="scientific">Solanum commersonii</name>
    <name type="common">Commerson's wild potato</name>
    <name type="synonym">Commerson's nightshade</name>
    <dbReference type="NCBI Taxonomy" id="4109"/>
    <lineage>
        <taxon>Eukaryota</taxon>
        <taxon>Viridiplantae</taxon>
        <taxon>Streptophyta</taxon>
        <taxon>Embryophyta</taxon>
        <taxon>Tracheophyta</taxon>
        <taxon>Spermatophyta</taxon>
        <taxon>Magnoliopsida</taxon>
        <taxon>eudicotyledons</taxon>
        <taxon>Gunneridae</taxon>
        <taxon>Pentapetalae</taxon>
        <taxon>asterids</taxon>
        <taxon>lamiids</taxon>
        <taxon>Solanales</taxon>
        <taxon>Solanaceae</taxon>
        <taxon>Solanoideae</taxon>
        <taxon>Solaneae</taxon>
        <taxon>Solanum</taxon>
    </lineage>
</organism>